<dbReference type="EMBL" id="CP003842">
    <property type="protein sequence ID" value="AFS80307.1"/>
    <property type="molecule type" value="Genomic_DNA"/>
</dbReference>
<dbReference type="RefSeq" id="WP_014962696.1">
    <property type="nucleotide sequence ID" value="NC_018655.1"/>
</dbReference>
<accession>K0B5D5</accession>
<dbReference type="PATRIC" id="fig|1229908.8.peg.427"/>
<organism evidence="1 2">
    <name type="scientific">Candidatus Nitrosopumilus koreensis AR1</name>
    <dbReference type="NCBI Taxonomy" id="1229908"/>
    <lineage>
        <taxon>Archaea</taxon>
        <taxon>Nitrososphaerota</taxon>
        <taxon>Nitrososphaeria</taxon>
        <taxon>Nitrosopumilales</taxon>
        <taxon>Nitrosopumilaceae</taxon>
        <taxon>Nitrosopumilus</taxon>
    </lineage>
</organism>
<gene>
    <name evidence="1" type="ORF">NKOR_02015</name>
</gene>
<proteinExistence type="predicted"/>
<dbReference type="Proteomes" id="UP000006101">
    <property type="component" value="Chromosome"/>
</dbReference>
<reference evidence="1 2" key="1">
    <citation type="journal article" date="2012" name="J. Bacteriol.">
        <title>Draft Genome Sequence of an Ammonia-Oxidizing Archaeon, "Candidatus Nitrosopumilus koreensis" AR1, from Marine Sediment.</title>
        <authorList>
            <person name="Park S.J."/>
            <person name="Kim J.G."/>
            <person name="Jung M.Y."/>
            <person name="Kim S.J."/>
            <person name="Cha I.T."/>
            <person name="Kwon K."/>
            <person name="Lee J.H."/>
            <person name="Rhee S.K."/>
        </authorList>
    </citation>
    <scope>NUCLEOTIDE SEQUENCE [LARGE SCALE GENOMIC DNA]</scope>
    <source>
        <strain evidence="1 2">AR1</strain>
    </source>
</reference>
<evidence type="ECO:0008006" key="3">
    <source>
        <dbReference type="Google" id="ProtNLM"/>
    </source>
</evidence>
<dbReference type="HOGENOM" id="CLU_149111_0_0_2"/>
<dbReference type="KEGG" id="nkr:NKOR_02015"/>
<keyword evidence="2" id="KW-1185">Reference proteome</keyword>
<dbReference type="GeneID" id="13725852"/>
<evidence type="ECO:0000313" key="1">
    <source>
        <dbReference type="EMBL" id="AFS80307.1"/>
    </source>
</evidence>
<sequence length="142" mass="15513">MTFVGIGILAGLSFGIYLIDFKNTSQLVYVEGPGISIVTEKLDFKKGEEIKIKIINTGTVPLTFSNTSYGLRITGLSGILMHTPTSAQVISELKPNDEVELSWDQIKNDGDTALEGLYKISAKGFDPMGEKVEHSTTVTIWK</sequence>
<evidence type="ECO:0000313" key="2">
    <source>
        <dbReference type="Proteomes" id="UP000006101"/>
    </source>
</evidence>
<dbReference type="AlphaFoldDB" id="K0B5D5"/>
<name>K0B5D5_9ARCH</name>
<dbReference type="STRING" id="1229908.NKOR_02015"/>
<protein>
    <recommendedName>
        <fullName evidence="3">Intracellular proteinase inhibitor BsuPI domain-containing protein</fullName>
    </recommendedName>
</protein>